<proteinExistence type="predicted"/>
<organism evidence="2 3">
    <name type="scientific">Synaphobranchus kaupii</name>
    <name type="common">Kaup's arrowtooth eel</name>
    <dbReference type="NCBI Taxonomy" id="118154"/>
    <lineage>
        <taxon>Eukaryota</taxon>
        <taxon>Metazoa</taxon>
        <taxon>Chordata</taxon>
        <taxon>Craniata</taxon>
        <taxon>Vertebrata</taxon>
        <taxon>Euteleostomi</taxon>
        <taxon>Actinopterygii</taxon>
        <taxon>Neopterygii</taxon>
        <taxon>Teleostei</taxon>
        <taxon>Anguilliformes</taxon>
        <taxon>Synaphobranchidae</taxon>
        <taxon>Synaphobranchus</taxon>
    </lineage>
</organism>
<reference evidence="2" key="1">
    <citation type="journal article" date="2023" name="Science">
        <title>Genome structures resolve the early diversification of teleost fishes.</title>
        <authorList>
            <person name="Parey E."/>
            <person name="Louis A."/>
            <person name="Montfort J."/>
            <person name="Bouchez O."/>
            <person name="Roques C."/>
            <person name="Iampietro C."/>
            <person name="Lluch J."/>
            <person name="Castinel A."/>
            <person name="Donnadieu C."/>
            <person name="Desvignes T."/>
            <person name="Floi Bucao C."/>
            <person name="Jouanno E."/>
            <person name="Wen M."/>
            <person name="Mejri S."/>
            <person name="Dirks R."/>
            <person name="Jansen H."/>
            <person name="Henkel C."/>
            <person name="Chen W.J."/>
            <person name="Zahm M."/>
            <person name="Cabau C."/>
            <person name="Klopp C."/>
            <person name="Thompson A.W."/>
            <person name="Robinson-Rechavi M."/>
            <person name="Braasch I."/>
            <person name="Lecointre G."/>
            <person name="Bobe J."/>
            <person name="Postlethwait J.H."/>
            <person name="Berthelot C."/>
            <person name="Roest Crollius H."/>
            <person name="Guiguen Y."/>
        </authorList>
    </citation>
    <scope>NUCLEOTIDE SEQUENCE</scope>
    <source>
        <strain evidence="2">WJC10195</strain>
    </source>
</reference>
<dbReference type="EMBL" id="JAINUF010000021">
    <property type="protein sequence ID" value="KAJ8334616.1"/>
    <property type="molecule type" value="Genomic_DNA"/>
</dbReference>
<evidence type="ECO:0000313" key="2">
    <source>
        <dbReference type="EMBL" id="KAJ8334616.1"/>
    </source>
</evidence>
<comment type="caution">
    <text evidence="2">The sequence shown here is derived from an EMBL/GenBank/DDBJ whole genome shotgun (WGS) entry which is preliminary data.</text>
</comment>
<feature type="region of interest" description="Disordered" evidence="1">
    <location>
        <begin position="1"/>
        <end position="77"/>
    </location>
</feature>
<feature type="compositionally biased region" description="Basic and acidic residues" evidence="1">
    <location>
        <begin position="66"/>
        <end position="77"/>
    </location>
</feature>
<gene>
    <name evidence="2" type="ORF">SKAU_G00402550</name>
</gene>
<evidence type="ECO:0000313" key="3">
    <source>
        <dbReference type="Proteomes" id="UP001152622"/>
    </source>
</evidence>
<keyword evidence="3" id="KW-1185">Reference proteome</keyword>
<name>A0A9Q1E9B7_SYNKA</name>
<feature type="compositionally biased region" description="Low complexity" evidence="1">
    <location>
        <begin position="14"/>
        <end position="27"/>
    </location>
</feature>
<dbReference type="AlphaFoldDB" id="A0A9Q1E9B7"/>
<dbReference type="Proteomes" id="UP001152622">
    <property type="component" value="Chromosome 21"/>
</dbReference>
<protein>
    <submittedName>
        <fullName evidence="2">Uncharacterized protein</fullName>
    </submittedName>
</protein>
<evidence type="ECO:0000256" key="1">
    <source>
        <dbReference type="SAM" id="MobiDB-lite"/>
    </source>
</evidence>
<accession>A0A9Q1E9B7</accession>
<sequence>MSGRHCGTSHYANSSSWDSSPASSLSSQPIRMLSAPWEHAAPGACRPTRGDVDDGTSLPPTPLRHSAVEKSTSDKRDIDVRAATRTASDAHWGFLGSDFNDDATVVELERKAAMRGSDKHQEV</sequence>